<comment type="caution">
    <text evidence="2">The sequence shown here is derived from an EMBL/GenBank/DDBJ whole genome shotgun (WGS) entry which is preliminary data.</text>
</comment>
<evidence type="ECO:0000313" key="3">
    <source>
        <dbReference type="Proteomes" id="UP000076489"/>
    </source>
</evidence>
<keyword evidence="1" id="KW-0472">Membrane</keyword>
<reference evidence="2 3" key="2">
    <citation type="journal article" date="2018" name="Nature">
        <title>Mutant phenotypes for thousands of bacterial genes of unknown function.</title>
        <authorList>
            <person name="Price M.N."/>
            <person name="Wetmore K.M."/>
            <person name="Waters R.J."/>
            <person name="Callaghan M."/>
            <person name="Ray J."/>
            <person name="Liu H."/>
            <person name="Kuehl J.V."/>
            <person name="Melnyk R.A."/>
            <person name="Lamson J.S."/>
            <person name="Suh Y."/>
            <person name="Carlson H.K."/>
            <person name="Esquivel Z."/>
            <person name="Sadeeshkumar H."/>
            <person name="Chakraborty R."/>
            <person name="Zane G.M."/>
            <person name="Rubin B.E."/>
            <person name="Wall J.D."/>
            <person name="Visel A."/>
            <person name="Bristow J."/>
            <person name="Blow M.J."/>
            <person name="Arkin A.P."/>
            <person name="Deutschbauer A.M."/>
        </authorList>
    </citation>
    <scope>NUCLEOTIDE SEQUENCE [LARGE SCALE GENOMIC DNA]</scope>
    <source>
        <strain evidence="2 3">FW300-N1B4</strain>
    </source>
</reference>
<dbReference type="Proteomes" id="UP000076489">
    <property type="component" value="Unassembled WGS sequence"/>
</dbReference>
<evidence type="ECO:0000256" key="1">
    <source>
        <dbReference type="SAM" id="Phobius"/>
    </source>
</evidence>
<organism evidence="2 3">
    <name type="scientific">Pseudomonas fluorescens</name>
    <dbReference type="NCBI Taxonomy" id="294"/>
    <lineage>
        <taxon>Bacteria</taxon>
        <taxon>Pseudomonadati</taxon>
        <taxon>Pseudomonadota</taxon>
        <taxon>Gammaproteobacteria</taxon>
        <taxon>Pseudomonadales</taxon>
        <taxon>Pseudomonadaceae</taxon>
        <taxon>Pseudomonas</taxon>
    </lineage>
</organism>
<accession>A0A166QQF5</accession>
<sequence>MDTNDKDSLQVLRDIATTLGDPISNVGLPYMASLVGVGLVVKQFKEDLNALLTLGLFVGGALLVTPLVMRYFVPFNGKRILKAIEKDYGPRTRQRVYETFAHASAGDKIVLDIPELARSFGESQ</sequence>
<dbReference type="OrthoDB" id="7032591at2"/>
<dbReference type="EMBL" id="LUKJ01000002">
    <property type="protein sequence ID" value="KZN20689.1"/>
    <property type="molecule type" value="Genomic_DNA"/>
</dbReference>
<reference evidence="3" key="1">
    <citation type="submission" date="2016-03" db="EMBL/GenBank/DDBJ databases">
        <authorList>
            <person name="Ray J."/>
            <person name="Price M."/>
            <person name="Deutschbauer A."/>
        </authorList>
    </citation>
    <scope>NUCLEOTIDE SEQUENCE [LARGE SCALE GENOMIC DNA]</scope>
    <source>
        <strain evidence="3">FW300-N1B4</strain>
    </source>
</reference>
<name>A0A166QQF5_PSEFL</name>
<protein>
    <submittedName>
        <fullName evidence="2">Uncharacterized protein</fullName>
    </submittedName>
</protein>
<feature type="transmembrane region" description="Helical" evidence="1">
    <location>
        <begin position="50"/>
        <end position="73"/>
    </location>
</feature>
<dbReference type="AlphaFoldDB" id="A0A166QQF5"/>
<gene>
    <name evidence="2" type="ORF">A1D17_03880</name>
</gene>
<keyword evidence="1" id="KW-1133">Transmembrane helix</keyword>
<proteinExistence type="predicted"/>
<dbReference type="RefSeq" id="WP_063340736.1">
    <property type="nucleotide sequence ID" value="NZ_LUKJ01000002.1"/>
</dbReference>
<evidence type="ECO:0000313" key="2">
    <source>
        <dbReference type="EMBL" id="KZN20689.1"/>
    </source>
</evidence>
<keyword evidence="1" id="KW-0812">Transmembrane</keyword>